<reference evidence="3" key="1">
    <citation type="journal article" date="2019" name="Toxins">
        <title>Detection of Abrin-Like and Prepropulchellin-Like Toxin Genes and Transcripts Using Whole Genome Sequencing and Full-Length Transcript Sequencing of Abrus precatorius.</title>
        <authorList>
            <person name="Hovde B.T."/>
            <person name="Daligault H.E."/>
            <person name="Hanschen E.R."/>
            <person name="Kunde Y.A."/>
            <person name="Johnson M.B."/>
            <person name="Starkenburg S.R."/>
            <person name="Johnson S.L."/>
        </authorList>
    </citation>
    <scope>NUCLEOTIDE SEQUENCE [LARGE SCALE GENOMIC DNA]</scope>
</reference>
<feature type="chain" id="PRO_5034828276" evidence="1">
    <location>
        <begin position="17"/>
        <end position="199"/>
    </location>
</feature>
<proteinExistence type="predicted"/>
<feature type="signal peptide" evidence="1">
    <location>
        <begin position="1"/>
        <end position="16"/>
    </location>
</feature>
<sequence length="199" mass="21852">MVVLLLLAITVSTLLGNTVDGGNHPKPQHSLCEHIILSASYQCSQHMIQTKNGSLLGLQRVSSSSSSLRLGNDGERGPPLLFLHGLFMDEAGDAWFENTRQKSLGFILADHGFDVWVGNVRGTRWSHVPISLLEKNKELALYDLSEMIKYINSVTNSKLFVLEHSQETILSFAAFKHSEIIGKVEGATLLSPIPSLDTV</sequence>
<evidence type="ECO:0000313" key="4">
    <source>
        <dbReference type="RefSeq" id="XP_027364767.1"/>
    </source>
</evidence>
<dbReference type="OrthoDB" id="9974421at2759"/>
<dbReference type="RefSeq" id="XP_027364767.1">
    <property type="nucleotide sequence ID" value="XM_027508966.1"/>
</dbReference>
<dbReference type="Pfam" id="PF04083">
    <property type="entry name" value="Abhydro_lipase"/>
    <property type="match status" value="1"/>
</dbReference>
<dbReference type="AlphaFoldDB" id="A0A8B8MAD1"/>
<organism evidence="3 4">
    <name type="scientific">Abrus precatorius</name>
    <name type="common">Indian licorice</name>
    <name type="synonym">Glycine abrus</name>
    <dbReference type="NCBI Taxonomy" id="3816"/>
    <lineage>
        <taxon>Eukaryota</taxon>
        <taxon>Viridiplantae</taxon>
        <taxon>Streptophyta</taxon>
        <taxon>Embryophyta</taxon>
        <taxon>Tracheophyta</taxon>
        <taxon>Spermatophyta</taxon>
        <taxon>Magnoliopsida</taxon>
        <taxon>eudicotyledons</taxon>
        <taxon>Gunneridae</taxon>
        <taxon>Pentapetalae</taxon>
        <taxon>rosids</taxon>
        <taxon>fabids</taxon>
        <taxon>Fabales</taxon>
        <taxon>Fabaceae</taxon>
        <taxon>Papilionoideae</taxon>
        <taxon>50 kb inversion clade</taxon>
        <taxon>NPAAA clade</taxon>
        <taxon>indigoferoid/millettioid clade</taxon>
        <taxon>Abreae</taxon>
        <taxon>Abrus</taxon>
    </lineage>
</organism>
<dbReference type="InterPro" id="IPR006693">
    <property type="entry name" value="AB_hydrolase_lipase"/>
</dbReference>
<name>A0A8B8MAD1_ABRPR</name>
<dbReference type="PANTHER" id="PTHR11005">
    <property type="entry name" value="LYSOSOMAL ACID LIPASE-RELATED"/>
    <property type="match status" value="1"/>
</dbReference>
<feature type="domain" description="Partial AB-hydrolase lipase" evidence="2">
    <location>
        <begin position="34"/>
        <end position="96"/>
    </location>
</feature>
<dbReference type="GO" id="GO:0006629">
    <property type="term" value="P:lipid metabolic process"/>
    <property type="evidence" value="ECO:0007669"/>
    <property type="project" value="InterPro"/>
</dbReference>
<gene>
    <name evidence="4" type="primary">LOC113871873</name>
</gene>
<dbReference type="Gene3D" id="3.40.50.1820">
    <property type="entry name" value="alpha/beta hydrolase"/>
    <property type="match status" value="1"/>
</dbReference>
<dbReference type="Proteomes" id="UP000694853">
    <property type="component" value="Unplaced"/>
</dbReference>
<protein>
    <submittedName>
        <fullName evidence="4">Triacylglycerol lipase 1-like</fullName>
    </submittedName>
</protein>
<evidence type="ECO:0000313" key="3">
    <source>
        <dbReference type="Proteomes" id="UP000694853"/>
    </source>
</evidence>
<reference evidence="4" key="2">
    <citation type="submission" date="2025-08" db="UniProtKB">
        <authorList>
            <consortium name="RefSeq"/>
        </authorList>
    </citation>
    <scope>IDENTIFICATION</scope>
    <source>
        <tissue evidence="4">Young leaves</tissue>
    </source>
</reference>
<accession>A0A8B8MAD1</accession>
<evidence type="ECO:0000259" key="2">
    <source>
        <dbReference type="Pfam" id="PF04083"/>
    </source>
</evidence>
<keyword evidence="1" id="KW-0732">Signal</keyword>
<dbReference type="GeneID" id="113871873"/>
<dbReference type="InterPro" id="IPR029058">
    <property type="entry name" value="AB_hydrolase_fold"/>
</dbReference>
<keyword evidence="3" id="KW-1185">Reference proteome</keyword>
<dbReference type="SUPFAM" id="SSF53474">
    <property type="entry name" value="alpha/beta-Hydrolases"/>
    <property type="match status" value="1"/>
</dbReference>
<dbReference type="KEGG" id="aprc:113871873"/>
<evidence type="ECO:0000256" key="1">
    <source>
        <dbReference type="SAM" id="SignalP"/>
    </source>
</evidence>